<keyword evidence="4 17" id="KW-0223">Dioxygenase</keyword>
<dbReference type="EC" id="1.14.11.33" evidence="10"/>
<evidence type="ECO:0000256" key="2">
    <source>
        <dbReference type="ARBA" id="ARBA00022723"/>
    </source>
</evidence>
<dbReference type="GO" id="GO:0035513">
    <property type="term" value="P:oxidative RNA demethylation"/>
    <property type="evidence" value="ECO:0007669"/>
    <property type="project" value="TreeGrafter"/>
</dbReference>
<dbReference type="Pfam" id="PF13532">
    <property type="entry name" value="2OG-FeII_Oxy_2"/>
    <property type="match status" value="1"/>
</dbReference>
<keyword evidence="2 15" id="KW-0479">Metal-binding</keyword>
<dbReference type="GO" id="GO:0005737">
    <property type="term" value="C:cytoplasm"/>
    <property type="evidence" value="ECO:0007669"/>
    <property type="project" value="TreeGrafter"/>
</dbReference>
<feature type="binding site" evidence="14">
    <location>
        <begin position="82"/>
        <end position="84"/>
    </location>
    <ligand>
        <name>substrate</name>
    </ligand>
</feature>
<dbReference type="GO" id="GO:0035516">
    <property type="term" value="F:broad specificity oxidative DNA demethylase activity"/>
    <property type="evidence" value="ECO:0007669"/>
    <property type="project" value="UniProtKB-EC"/>
</dbReference>
<evidence type="ECO:0000256" key="9">
    <source>
        <dbReference type="ARBA" id="ARBA00055649"/>
    </source>
</evidence>
<feature type="binding site" evidence="15">
    <location>
        <position position="137"/>
    </location>
    <ligand>
        <name>Fe cation</name>
        <dbReference type="ChEBI" id="CHEBI:24875"/>
        <note>catalytic</note>
    </ligand>
</feature>
<evidence type="ECO:0000259" key="16">
    <source>
        <dbReference type="PROSITE" id="PS51471"/>
    </source>
</evidence>
<dbReference type="GO" id="GO:0035515">
    <property type="term" value="F:oxidative RNA demethylase activity"/>
    <property type="evidence" value="ECO:0007669"/>
    <property type="project" value="TreeGrafter"/>
</dbReference>
<keyword evidence="18" id="KW-1185">Reference proteome</keyword>
<reference evidence="17 18" key="1">
    <citation type="journal article" date="2015" name="Stand. Genomic Sci.">
        <title>Genomic Encyclopedia of Bacterial and Archaeal Type Strains, Phase III: the genomes of soil and plant-associated and newly described type strains.</title>
        <authorList>
            <person name="Whitman W.B."/>
            <person name="Woyke T."/>
            <person name="Klenk H.P."/>
            <person name="Zhou Y."/>
            <person name="Lilburn T.G."/>
            <person name="Beck B.J."/>
            <person name="De Vos P."/>
            <person name="Vandamme P."/>
            <person name="Eisen J.A."/>
            <person name="Garrity G."/>
            <person name="Hugenholtz P."/>
            <person name="Kyrpides N.C."/>
        </authorList>
    </citation>
    <scope>NUCLEOTIDE SEQUENCE [LARGE SCALE GENOMIC DNA]</scope>
    <source>
        <strain evidence="17 18">ASC-9842</strain>
    </source>
</reference>
<dbReference type="InterPro" id="IPR027450">
    <property type="entry name" value="AlkB-like"/>
</dbReference>
<dbReference type="NCBIfam" id="NF011930">
    <property type="entry name" value="PRK15401.1"/>
    <property type="match status" value="1"/>
</dbReference>
<evidence type="ECO:0000256" key="13">
    <source>
        <dbReference type="ARBA" id="ARBA00082512"/>
    </source>
</evidence>
<name>A0A4Q7RCD1_9BURK</name>
<comment type="caution">
    <text evidence="17">The sequence shown here is derived from an EMBL/GenBank/DDBJ whole genome shotgun (WGS) entry which is preliminary data.</text>
</comment>
<feature type="binding site" evidence="14">
    <location>
        <position position="167"/>
    </location>
    <ligand>
        <name>substrate</name>
    </ligand>
</feature>
<dbReference type="FunFam" id="2.60.120.590:FF:000005">
    <property type="entry name" value="Alpha-ketoglutarate-dependent dioxygenase AlkB"/>
    <property type="match status" value="1"/>
</dbReference>
<dbReference type="GO" id="GO:0008198">
    <property type="term" value="F:ferrous iron binding"/>
    <property type="evidence" value="ECO:0007669"/>
    <property type="project" value="TreeGrafter"/>
</dbReference>
<dbReference type="PROSITE" id="PS51471">
    <property type="entry name" value="FE2OG_OXY"/>
    <property type="match status" value="1"/>
</dbReference>
<feature type="binding site" evidence="14">
    <location>
        <begin position="210"/>
        <end position="216"/>
    </location>
    <ligand>
        <name>2-oxoglutarate</name>
        <dbReference type="ChEBI" id="CHEBI:16810"/>
    </ligand>
</feature>
<keyword evidence="6 15" id="KW-0408">Iron</keyword>
<evidence type="ECO:0000256" key="1">
    <source>
        <dbReference type="ARBA" id="ARBA00007879"/>
    </source>
</evidence>
<dbReference type="InterPro" id="IPR005123">
    <property type="entry name" value="Oxoglu/Fe-dep_dioxygenase_dom"/>
</dbReference>
<evidence type="ECO:0000313" key="17">
    <source>
        <dbReference type="EMBL" id="RZT30815.1"/>
    </source>
</evidence>
<dbReference type="GO" id="GO:0006281">
    <property type="term" value="P:DNA repair"/>
    <property type="evidence" value="ECO:0007669"/>
    <property type="project" value="UniProtKB-KW"/>
</dbReference>
<dbReference type="SUPFAM" id="SSF51197">
    <property type="entry name" value="Clavaminate synthase-like"/>
    <property type="match status" value="1"/>
</dbReference>
<evidence type="ECO:0000256" key="4">
    <source>
        <dbReference type="ARBA" id="ARBA00022964"/>
    </source>
</evidence>
<evidence type="ECO:0000256" key="5">
    <source>
        <dbReference type="ARBA" id="ARBA00023002"/>
    </source>
</evidence>
<feature type="binding site" evidence="15">
    <location>
        <position position="139"/>
    </location>
    <ligand>
        <name>Fe cation</name>
        <dbReference type="ChEBI" id="CHEBI:24875"/>
        <note>catalytic</note>
    </ligand>
</feature>
<dbReference type="InterPro" id="IPR037151">
    <property type="entry name" value="AlkB-like_sf"/>
</dbReference>
<comment type="similarity">
    <text evidence="1">Belongs to the alkB family.</text>
</comment>
<gene>
    <name evidence="17" type="ORF">EV147_4663</name>
</gene>
<evidence type="ECO:0000256" key="8">
    <source>
        <dbReference type="ARBA" id="ARBA00050106"/>
    </source>
</evidence>
<dbReference type="PANTHER" id="PTHR16557:SF2">
    <property type="entry name" value="NUCLEIC ACID DIOXYGENASE ALKBH1"/>
    <property type="match status" value="1"/>
</dbReference>
<evidence type="ECO:0000256" key="15">
    <source>
        <dbReference type="PIRSR" id="PIRSR604574-2"/>
    </source>
</evidence>
<dbReference type="Gene3D" id="2.60.120.590">
    <property type="entry name" value="Alpha-ketoglutarate-dependent dioxygenase AlkB-like"/>
    <property type="match status" value="1"/>
</dbReference>
<accession>A0A4Q7RCD1</accession>
<sequence>MTFDLFDPLPPDADVPASEPLGPGAVVLRAFAREVAPSLLAAVGEVSASSPFRHLVTPGGLRMSVAMTNCGERGWVSDRTGYRYDALDPESGRPWPVMPTSFLDLAVRAADAAGYPAFAPDACLINRYLPGTRLSLHQDRDELDLRAPIVSVSLGLPAVFLWGGLRRADRPARVRLAHGDVVVWGGPSRLVFHGIAPLAAGDHPLTGRERINLTFRKTR</sequence>
<feature type="binding site" evidence="14">
    <location>
        <begin position="126"/>
        <end position="128"/>
    </location>
    <ligand>
        <name>2-oxoglutarate</name>
        <dbReference type="ChEBI" id="CHEBI:16810"/>
    </ligand>
</feature>
<dbReference type="PANTHER" id="PTHR16557">
    <property type="entry name" value="ALKYLATED DNA REPAIR PROTEIN ALKB-RELATED"/>
    <property type="match status" value="1"/>
</dbReference>
<keyword evidence="7" id="KW-0234">DNA repair</keyword>
<protein>
    <recommendedName>
        <fullName evidence="11">Alpha-ketoglutarate-dependent dioxygenase AlkB</fullName>
        <ecNumber evidence="10">1.14.11.33</ecNumber>
    </recommendedName>
    <alternativeName>
        <fullName evidence="12">Alkylated DNA repair protein AlkB</fullName>
    </alternativeName>
    <alternativeName>
        <fullName evidence="13">DNA oxidative demethylase AlkB</fullName>
    </alternativeName>
</protein>
<organism evidence="17 18">
    <name type="scientific">Cupriavidus agavae</name>
    <dbReference type="NCBI Taxonomy" id="1001822"/>
    <lineage>
        <taxon>Bacteria</taxon>
        <taxon>Pseudomonadati</taxon>
        <taxon>Pseudomonadota</taxon>
        <taxon>Betaproteobacteria</taxon>
        <taxon>Burkholderiales</taxon>
        <taxon>Burkholderiaceae</taxon>
        <taxon>Cupriavidus</taxon>
    </lineage>
</organism>
<proteinExistence type="inferred from homology"/>
<evidence type="ECO:0000313" key="18">
    <source>
        <dbReference type="Proteomes" id="UP000291078"/>
    </source>
</evidence>
<dbReference type="EMBL" id="SGXM01000010">
    <property type="protein sequence ID" value="RZT30815.1"/>
    <property type="molecule type" value="Genomic_DNA"/>
</dbReference>
<dbReference type="AlphaFoldDB" id="A0A4Q7RCD1"/>
<evidence type="ECO:0000256" key="14">
    <source>
        <dbReference type="PIRSR" id="PIRSR604574-1"/>
    </source>
</evidence>
<comment type="catalytic activity">
    <reaction evidence="8">
        <text>a methylated nucleobase within DNA + 2-oxoglutarate + O2 = a nucleobase within DNA + formaldehyde + succinate + CO2</text>
        <dbReference type="Rhea" id="RHEA:30299"/>
        <dbReference type="Rhea" id="RHEA-COMP:12192"/>
        <dbReference type="Rhea" id="RHEA-COMP:12193"/>
        <dbReference type="ChEBI" id="CHEBI:15379"/>
        <dbReference type="ChEBI" id="CHEBI:16526"/>
        <dbReference type="ChEBI" id="CHEBI:16810"/>
        <dbReference type="ChEBI" id="CHEBI:16842"/>
        <dbReference type="ChEBI" id="CHEBI:30031"/>
        <dbReference type="ChEBI" id="CHEBI:32875"/>
        <dbReference type="ChEBI" id="CHEBI:64428"/>
        <dbReference type="EC" id="1.14.11.33"/>
    </reaction>
</comment>
<comment type="function">
    <text evidence="9">Dioxygenase that repairs alkylated DNA and RNA containing 3-methylcytosine or 1-methyladenine by oxidative demethylation. Has highest activity towards 3-methylcytosine. Has lower activity towards alkylated DNA containing ethenoadenine, and no detectable activity towards 1-methylguanine or 3-methylthymine. Accepts double-stranded and single-stranded substrates. Requires molecular oxygen, alpha-ketoglutarate and iron. Provides extensive resistance to alkylating agents such as MMS and DMS (SN2 agents), but not to MMNG and MNU (SN1 agents).</text>
</comment>
<feature type="binding site" evidence="14">
    <location>
        <position position="141"/>
    </location>
    <ligand>
        <name>substrate</name>
    </ligand>
</feature>
<evidence type="ECO:0000256" key="11">
    <source>
        <dbReference type="ARBA" id="ARBA00072243"/>
    </source>
</evidence>
<keyword evidence="5" id="KW-0560">Oxidoreductase</keyword>
<feature type="binding site" evidence="15">
    <location>
        <position position="193"/>
    </location>
    <ligand>
        <name>Fe cation</name>
        <dbReference type="ChEBI" id="CHEBI:24875"/>
        <note>catalytic</note>
    </ligand>
</feature>
<dbReference type="OrthoDB" id="9796932at2"/>
<comment type="cofactor">
    <cofactor evidence="15">
        <name>Fe(2+)</name>
        <dbReference type="ChEBI" id="CHEBI:29033"/>
    </cofactor>
    <text evidence="15">Binds 1 Fe(2+) ion per subunit.</text>
</comment>
<evidence type="ECO:0000256" key="3">
    <source>
        <dbReference type="ARBA" id="ARBA00022763"/>
    </source>
</evidence>
<evidence type="ECO:0000256" key="10">
    <source>
        <dbReference type="ARBA" id="ARBA00066725"/>
    </source>
</evidence>
<evidence type="ECO:0000256" key="12">
    <source>
        <dbReference type="ARBA" id="ARBA00080712"/>
    </source>
</evidence>
<feature type="domain" description="Fe2OG dioxygenase" evidence="16">
    <location>
        <begin position="119"/>
        <end position="219"/>
    </location>
</feature>
<dbReference type="InterPro" id="IPR004574">
    <property type="entry name" value="Alkb"/>
</dbReference>
<evidence type="ECO:0000256" key="7">
    <source>
        <dbReference type="ARBA" id="ARBA00023204"/>
    </source>
</evidence>
<evidence type="ECO:0000256" key="6">
    <source>
        <dbReference type="ARBA" id="ARBA00023004"/>
    </source>
</evidence>
<feature type="binding site" evidence="14">
    <location>
        <position position="75"/>
    </location>
    <ligand>
        <name>substrate</name>
    </ligand>
</feature>
<keyword evidence="3" id="KW-0227">DNA damage</keyword>
<dbReference type="RefSeq" id="WP_130393557.1">
    <property type="nucleotide sequence ID" value="NZ_SGXM01000010.1"/>
</dbReference>
<dbReference type="Proteomes" id="UP000291078">
    <property type="component" value="Unassembled WGS sequence"/>
</dbReference>